<dbReference type="SMART" id="SM00547">
    <property type="entry name" value="ZnF_RBZ"/>
    <property type="match status" value="2"/>
</dbReference>
<proteinExistence type="predicted"/>
<evidence type="ECO:0000256" key="2">
    <source>
        <dbReference type="ARBA" id="ARBA00022771"/>
    </source>
</evidence>
<protein>
    <submittedName>
        <fullName evidence="5">FHA domain-containing protein</fullName>
    </submittedName>
</protein>
<evidence type="ECO:0000259" key="4">
    <source>
        <dbReference type="PROSITE" id="PS50006"/>
    </source>
</evidence>
<keyword evidence="3" id="KW-0862">Zinc</keyword>
<dbReference type="Proteomes" id="UP000676506">
    <property type="component" value="Chromosome 1"/>
</dbReference>
<evidence type="ECO:0000313" key="5">
    <source>
        <dbReference type="EMBL" id="QUW01912.1"/>
    </source>
</evidence>
<dbReference type="CDD" id="cd00060">
    <property type="entry name" value="FHA"/>
    <property type="match status" value="1"/>
</dbReference>
<dbReference type="InterPro" id="IPR001876">
    <property type="entry name" value="Znf_RanBP2"/>
</dbReference>
<dbReference type="RefSeq" id="WP_211427804.1">
    <property type="nucleotide sequence ID" value="NZ_CP072648.1"/>
</dbReference>
<accession>A0ABX8B4L4</accession>
<sequence length="298" mass="30959">MTSNTLGEIACSVCGAPNAADWLYCQQCGSPLKSEPQASGRPASGRTAVVHPADIPPTMVAQPAISTPPPIPPTVVVQPVGSSPPSVPPIPPTVVAQPVVPPTVVAQPVVPPTVVAQPVTPPPVPPTVFAQPAVPPTVVAQPAVPPVPPTVVARTPLAESADTVVCDHCGKVNPASSSFCAGCGSPLPSPLMKTIVRTSERPPTRTARLHLIQEGGGEGDVYEIKGDELTIGRNAGDIKFPHDGYMSGRHARIVRKGDEFILQDDNSRNGTFKKIDGPVTLKSGDIVLIGKQLFRFEV</sequence>
<dbReference type="SUPFAM" id="SSF49879">
    <property type="entry name" value="SMAD/FHA domain"/>
    <property type="match status" value="1"/>
</dbReference>
<evidence type="ECO:0000256" key="3">
    <source>
        <dbReference type="ARBA" id="ARBA00022833"/>
    </source>
</evidence>
<keyword evidence="2" id="KW-0863">Zinc-finger</keyword>
<dbReference type="PRINTS" id="PR01217">
    <property type="entry name" value="PRICHEXTENSN"/>
</dbReference>
<gene>
    <name evidence="5" type="ORF">J8C06_05900</name>
</gene>
<dbReference type="Gene3D" id="2.60.200.20">
    <property type="match status" value="1"/>
</dbReference>
<reference evidence="5 6" key="1">
    <citation type="submission" date="2021-03" db="EMBL/GenBank/DDBJ databases">
        <title>Genomic and phenotypic characterization of Chloracidobacterium isolates provides evidence for multiple species.</title>
        <authorList>
            <person name="Saini M.K."/>
            <person name="Costas A.M.G."/>
            <person name="Tank M."/>
            <person name="Bryant D.A."/>
        </authorList>
    </citation>
    <scope>NUCLEOTIDE SEQUENCE [LARGE SCALE GENOMIC DNA]</scope>
    <source>
        <strain evidence="5 6">BV2-C</strain>
    </source>
</reference>
<dbReference type="EMBL" id="CP072648">
    <property type="protein sequence ID" value="QUW01912.1"/>
    <property type="molecule type" value="Genomic_DNA"/>
</dbReference>
<evidence type="ECO:0000313" key="6">
    <source>
        <dbReference type="Proteomes" id="UP000676506"/>
    </source>
</evidence>
<organism evidence="5 6">
    <name type="scientific">Chloracidobacterium validum</name>
    <dbReference type="NCBI Taxonomy" id="2821543"/>
    <lineage>
        <taxon>Bacteria</taxon>
        <taxon>Pseudomonadati</taxon>
        <taxon>Acidobacteriota</taxon>
        <taxon>Terriglobia</taxon>
        <taxon>Terriglobales</taxon>
        <taxon>Acidobacteriaceae</taxon>
        <taxon>Chloracidobacterium</taxon>
    </lineage>
</organism>
<dbReference type="PROSITE" id="PS50006">
    <property type="entry name" value="FHA_DOMAIN"/>
    <property type="match status" value="1"/>
</dbReference>
<keyword evidence="1" id="KW-0479">Metal-binding</keyword>
<feature type="domain" description="FHA" evidence="4">
    <location>
        <begin position="229"/>
        <end position="272"/>
    </location>
</feature>
<name>A0ABX8B4L4_9BACT</name>
<dbReference type="Pfam" id="PF00498">
    <property type="entry name" value="FHA"/>
    <property type="match status" value="1"/>
</dbReference>
<dbReference type="InterPro" id="IPR000253">
    <property type="entry name" value="FHA_dom"/>
</dbReference>
<evidence type="ECO:0000256" key="1">
    <source>
        <dbReference type="ARBA" id="ARBA00022723"/>
    </source>
</evidence>
<keyword evidence="6" id="KW-1185">Reference proteome</keyword>
<dbReference type="InterPro" id="IPR008984">
    <property type="entry name" value="SMAD_FHA_dom_sf"/>
</dbReference>